<accession>A0ABU0FDU6</accession>
<name>A0ABU0FDU6_9HYPH</name>
<comment type="caution">
    <text evidence="1">The sequence shown here is derived from an EMBL/GenBank/DDBJ whole genome shotgun (WGS) entry which is preliminary data.</text>
</comment>
<keyword evidence="2" id="KW-1185">Reference proteome</keyword>
<evidence type="ECO:0000313" key="2">
    <source>
        <dbReference type="Proteomes" id="UP001237448"/>
    </source>
</evidence>
<protein>
    <submittedName>
        <fullName evidence="1">Uncharacterized protein</fullName>
    </submittedName>
</protein>
<sequence>MNITGGTQASAVIPAEAKRKAGTHNRNFAKLVLMGSGLALRAPRNDAFERSFRTHLIPEFHRAQPSCPMEIAILPYWLA</sequence>
<dbReference type="EMBL" id="JAUSVK010000001">
    <property type="protein sequence ID" value="MDQ0392779.1"/>
    <property type="molecule type" value="Genomic_DNA"/>
</dbReference>
<dbReference type="Proteomes" id="UP001237448">
    <property type="component" value="Unassembled WGS sequence"/>
</dbReference>
<gene>
    <name evidence="1" type="ORF">J3R73_002571</name>
</gene>
<proteinExistence type="predicted"/>
<reference evidence="1 2" key="1">
    <citation type="submission" date="2023-07" db="EMBL/GenBank/DDBJ databases">
        <title>Genomic Encyclopedia of Type Strains, Phase IV (KMG-IV): sequencing the most valuable type-strain genomes for metagenomic binning, comparative biology and taxonomic classification.</title>
        <authorList>
            <person name="Goeker M."/>
        </authorList>
    </citation>
    <scope>NUCLEOTIDE SEQUENCE [LARGE SCALE GENOMIC DNA]</scope>
    <source>
        <strain evidence="1 2">DSM 5896</strain>
    </source>
</reference>
<organism evidence="1 2">
    <name type="scientific">Labrys monachus</name>
    <dbReference type="NCBI Taxonomy" id="217067"/>
    <lineage>
        <taxon>Bacteria</taxon>
        <taxon>Pseudomonadati</taxon>
        <taxon>Pseudomonadota</taxon>
        <taxon>Alphaproteobacteria</taxon>
        <taxon>Hyphomicrobiales</taxon>
        <taxon>Xanthobacteraceae</taxon>
        <taxon>Labrys</taxon>
    </lineage>
</organism>
<evidence type="ECO:0000313" key="1">
    <source>
        <dbReference type="EMBL" id="MDQ0392779.1"/>
    </source>
</evidence>
<dbReference type="RefSeq" id="WP_307427186.1">
    <property type="nucleotide sequence ID" value="NZ_JAUSVK010000001.1"/>
</dbReference>